<evidence type="ECO:0000313" key="3">
    <source>
        <dbReference type="EMBL" id="SDW21940.1"/>
    </source>
</evidence>
<evidence type="ECO:0000256" key="1">
    <source>
        <dbReference type="SAM" id="SignalP"/>
    </source>
</evidence>
<accession>A0A1H2RS23</accession>
<dbReference type="OrthoDB" id="6397760at2"/>
<feature type="chain" id="PRO_5011684769" evidence="1">
    <location>
        <begin position="19"/>
        <end position="386"/>
    </location>
</feature>
<dbReference type="InterPro" id="IPR005151">
    <property type="entry name" value="Tail-specific_protease"/>
</dbReference>
<proteinExistence type="predicted"/>
<keyword evidence="1" id="KW-0732">Signal</keyword>
<dbReference type="SMART" id="SM00245">
    <property type="entry name" value="TSPc"/>
    <property type="match status" value="1"/>
</dbReference>
<evidence type="ECO:0000313" key="4">
    <source>
        <dbReference type="Proteomes" id="UP000199592"/>
    </source>
</evidence>
<organism evidence="3 4">
    <name type="scientific">Flagellimonas zhangzhouensis</name>
    <dbReference type="NCBI Taxonomy" id="1073328"/>
    <lineage>
        <taxon>Bacteria</taxon>
        <taxon>Pseudomonadati</taxon>
        <taxon>Bacteroidota</taxon>
        <taxon>Flavobacteriia</taxon>
        <taxon>Flavobacteriales</taxon>
        <taxon>Flavobacteriaceae</taxon>
        <taxon>Flagellimonas</taxon>
    </lineage>
</organism>
<dbReference type="EMBL" id="FNMY01000001">
    <property type="protein sequence ID" value="SDW21940.1"/>
    <property type="molecule type" value="Genomic_DNA"/>
</dbReference>
<dbReference type="STRING" id="1073328.SAMN05216294_2121"/>
<dbReference type="GO" id="GO:0006508">
    <property type="term" value="P:proteolysis"/>
    <property type="evidence" value="ECO:0007669"/>
    <property type="project" value="InterPro"/>
</dbReference>
<gene>
    <name evidence="3" type="ORF">SAMN04487892_0769</name>
</gene>
<dbReference type="Proteomes" id="UP000199592">
    <property type="component" value="Unassembled WGS sequence"/>
</dbReference>
<reference evidence="4" key="1">
    <citation type="submission" date="2016-10" db="EMBL/GenBank/DDBJ databases">
        <authorList>
            <person name="Varghese N."/>
            <person name="Submissions S."/>
        </authorList>
    </citation>
    <scope>NUCLEOTIDE SEQUENCE [LARGE SCALE GENOMIC DNA]</scope>
    <source>
        <strain evidence="4">DSM 25030</strain>
    </source>
</reference>
<dbReference type="InterPro" id="IPR029045">
    <property type="entry name" value="ClpP/crotonase-like_dom_sf"/>
</dbReference>
<feature type="domain" description="Tail specific protease" evidence="2">
    <location>
        <begin position="191"/>
        <end position="373"/>
    </location>
</feature>
<dbReference type="Pfam" id="PF03572">
    <property type="entry name" value="Peptidase_S41"/>
    <property type="match status" value="1"/>
</dbReference>
<dbReference type="SUPFAM" id="SSF52096">
    <property type="entry name" value="ClpP/crotonase"/>
    <property type="match status" value="1"/>
</dbReference>
<evidence type="ECO:0000259" key="2">
    <source>
        <dbReference type="SMART" id="SM00245"/>
    </source>
</evidence>
<protein>
    <submittedName>
        <fullName evidence="3">Peptidase family S41</fullName>
    </submittedName>
</protein>
<sequence length="386" mass="44144">MFKPTITLLLLLTTFLNAQNKSCNCQDELENVAKLITNAESFKVQIKKTGKEADFKAWKTKIATEIENDPLKNYFCVGYLQKFASFIKDRHNEIYLVPDEVSKSIPKYQKSFDTRFVQNDGVSGIYHMGSDKIYVNKETDGVWYGITLASNSENWTKGTIRLKIQQTSEGNYELFEFYQNGMLFYQDNVKIQNGRIHGTFWNTANQYFFNKNHKNNFNYVSLSPSFDYIGIKTLRRTRNLMKEAENFYDTNLPKLTHKNLIIDLRNNGGGATKQADELLKSLKKNKNIEKIYVLINFKTGSSAELTALALKKDPRTIIAGENSRGMLAYGYGNKSYSAETDCAGVQLSLSTEQAGENFDTYEIKGITPDIALDNQSDWVEQVMRLQ</sequence>
<dbReference type="RefSeq" id="WP_090295211.1">
    <property type="nucleotide sequence ID" value="NZ_FNKI01000002.1"/>
</dbReference>
<dbReference type="Gene3D" id="3.90.226.10">
    <property type="entry name" value="2-enoyl-CoA Hydratase, Chain A, domain 1"/>
    <property type="match status" value="2"/>
</dbReference>
<dbReference type="AlphaFoldDB" id="A0A1H2RS23"/>
<dbReference type="GO" id="GO:0008236">
    <property type="term" value="F:serine-type peptidase activity"/>
    <property type="evidence" value="ECO:0007669"/>
    <property type="project" value="InterPro"/>
</dbReference>
<name>A0A1H2RS23_9FLAO</name>
<feature type="signal peptide" evidence="1">
    <location>
        <begin position="1"/>
        <end position="18"/>
    </location>
</feature>
<keyword evidence="4" id="KW-1185">Reference proteome</keyword>